<dbReference type="PROSITE" id="PS50297">
    <property type="entry name" value="ANK_REP_REGION"/>
    <property type="match status" value="1"/>
</dbReference>
<dbReference type="Gene3D" id="1.25.40.20">
    <property type="entry name" value="Ankyrin repeat-containing domain"/>
    <property type="match status" value="1"/>
</dbReference>
<gene>
    <name evidence="3" type="ORF">phytr_8040</name>
</gene>
<dbReference type="AlphaFoldDB" id="A0A2P1P8Y8"/>
<dbReference type="PROSITE" id="PS50088">
    <property type="entry name" value="ANK_REPEAT"/>
    <property type="match status" value="1"/>
</dbReference>
<dbReference type="EMBL" id="CP027845">
    <property type="protein sequence ID" value="AVP87738.1"/>
    <property type="molecule type" value="Genomic_DNA"/>
</dbReference>
<dbReference type="RefSeq" id="WP_106874585.1">
    <property type="nucleotide sequence ID" value="NZ_CP027845.1"/>
</dbReference>
<keyword evidence="4" id="KW-1185">Reference proteome</keyword>
<evidence type="ECO:0000313" key="3">
    <source>
        <dbReference type="EMBL" id="AVP87738.1"/>
    </source>
</evidence>
<organism evidence="3 4">
    <name type="scientific">Candidatus Phycorickettsia trachydisci</name>
    <dbReference type="NCBI Taxonomy" id="2115978"/>
    <lineage>
        <taxon>Bacteria</taxon>
        <taxon>Pseudomonadati</taxon>
        <taxon>Pseudomonadota</taxon>
        <taxon>Alphaproteobacteria</taxon>
        <taxon>Rickettsiales</taxon>
        <taxon>Rickettsiaceae</taxon>
        <taxon>Candidatus Phycorickettsia</taxon>
    </lineage>
</organism>
<feature type="region of interest" description="Disordered" evidence="2">
    <location>
        <begin position="78"/>
        <end position="97"/>
    </location>
</feature>
<feature type="repeat" description="ANK" evidence="1">
    <location>
        <begin position="22"/>
        <end position="55"/>
    </location>
</feature>
<accession>A0A2P1P8Y8</accession>
<evidence type="ECO:0000256" key="1">
    <source>
        <dbReference type="PROSITE-ProRule" id="PRU00023"/>
    </source>
</evidence>
<dbReference type="Proteomes" id="UP000241762">
    <property type="component" value="Chromosome"/>
</dbReference>
<evidence type="ECO:0000313" key="4">
    <source>
        <dbReference type="Proteomes" id="UP000241762"/>
    </source>
</evidence>
<dbReference type="InterPro" id="IPR036770">
    <property type="entry name" value="Ankyrin_rpt-contain_sf"/>
</dbReference>
<proteinExistence type="predicted"/>
<name>A0A2P1P8Y8_9RICK</name>
<evidence type="ECO:0000256" key="2">
    <source>
        <dbReference type="SAM" id="MobiDB-lite"/>
    </source>
</evidence>
<protein>
    <submittedName>
        <fullName evidence="3">Uncharacterized protein</fullName>
    </submittedName>
</protein>
<keyword evidence="1" id="KW-0040">ANK repeat</keyword>
<sequence length="97" mass="10833">MFKYNLINIINRYIKMTNSPKNSDSPLHLSIKYNSDIDIIKSLLDKGADINVEDAYEKASLHITVSANYESSLHSLMQEDDGSEINTHTIGDGPSAF</sequence>
<dbReference type="SUPFAM" id="SSF48403">
    <property type="entry name" value="Ankyrin repeat"/>
    <property type="match status" value="1"/>
</dbReference>
<dbReference type="SMART" id="SM00248">
    <property type="entry name" value="ANK"/>
    <property type="match status" value="2"/>
</dbReference>
<dbReference type="Pfam" id="PF12796">
    <property type="entry name" value="Ank_2"/>
    <property type="match status" value="1"/>
</dbReference>
<dbReference type="InterPro" id="IPR002110">
    <property type="entry name" value="Ankyrin_rpt"/>
</dbReference>
<reference evidence="3 4" key="1">
    <citation type="submission" date="2018-03" db="EMBL/GenBank/DDBJ databases">
        <title>A gene transfer event suggests a long-term partnership between eustigmatophyte algae and a novel lineage of endosymbiotic bacteria.</title>
        <authorList>
            <person name="Yurchenko T."/>
            <person name="Sevcikova T."/>
            <person name="Pribyl P."/>
            <person name="El Karkouri K."/>
            <person name="Klimes V."/>
            <person name="Amaral R."/>
            <person name="Zbrankova V."/>
            <person name="Kim E."/>
            <person name="Raoult D."/>
            <person name="Santos L.M.A."/>
            <person name="Elias M."/>
        </authorList>
    </citation>
    <scope>NUCLEOTIDE SEQUENCE [LARGE SCALE GENOMIC DNA]</scope>
    <source>
        <strain evidence="3">CCALA 838</strain>
    </source>
</reference>
<dbReference type="KEGG" id="ptc:phytr_8040"/>